<name>A0A833CAE5_9FIRM</name>
<organism evidence="1 2">
    <name type="scientific">Veillonella seminalis</name>
    <dbReference type="NCBI Taxonomy" id="1502943"/>
    <lineage>
        <taxon>Bacteria</taxon>
        <taxon>Bacillati</taxon>
        <taxon>Bacillota</taxon>
        <taxon>Negativicutes</taxon>
        <taxon>Veillonellales</taxon>
        <taxon>Veillonellaceae</taxon>
        <taxon>Veillonella</taxon>
    </lineage>
</organism>
<dbReference type="RefSeq" id="WP_127007606.1">
    <property type="nucleotide sequence ID" value="NZ_CAUENZ010000001.1"/>
</dbReference>
<accession>A0A833CAE5</accession>
<gene>
    <name evidence="1" type="ORF">F8R14_07400</name>
</gene>
<evidence type="ECO:0000313" key="2">
    <source>
        <dbReference type="Proteomes" id="UP000434554"/>
    </source>
</evidence>
<dbReference type="AlphaFoldDB" id="A0A833CAE5"/>
<comment type="caution">
    <text evidence="1">The sequence shown here is derived from an EMBL/GenBank/DDBJ whole genome shotgun (WGS) entry which is preliminary data.</text>
</comment>
<dbReference type="InterPro" id="IPR010064">
    <property type="entry name" value="HK97-gp10_tail"/>
</dbReference>
<dbReference type="EMBL" id="WBKH01000007">
    <property type="protein sequence ID" value="KAB1477905.1"/>
    <property type="molecule type" value="Genomic_DNA"/>
</dbReference>
<proteinExistence type="predicted"/>
<sequence length="139" mass="15320">MSGSDFEVKGLDDLSEKLLSAIEEFPGTAEKGLVTLGNKLKKECVKNTPEGSTGKLKKGWKHKVEGYNGSELTYELVNRHPVHHLLNNGHVKKTPGGRTVGYYEGRHYTEKSVKVFEASDLQPGLERLTKKLLKKAGGT</sequence>
<dbReference type="Pfam" id="PF04883">
    <property type="entry name" value="HK97-gp10_like"/>
    <property type="match status" value="1"/>
</dbReference>
<evidence type="ECO:0000313" key="1">
    <source>
        <dbReference type="EMBL" id="KAB1477905.1"/>
    </source>
</evidence>
<protein>
    <submittedName>
        <fullName evidence="1">HK97 gp10 family phage protein</fullName>
    </submittedName>
</protein>
<dbReference type="GeneID" id="83054781"/>
<dbReference type="Proteomes" id="UP000434554">
    <property type="component" value="Unassembled WGS sequence"/>
</dbReference>
<reference evidence="1 2" key="1">
    <citation type="submission" date="2019-09" db="EMBL/GenBank/DDBJ databases">
        <title>Draft genome sequence of 3 type strains from the CCUG.</title>
        <authorList>
            <person name="Pineiro-Iglesias B."/>
            <person name="Tunovic T."/>
            <person name="Unosson C."/>
            <person name="Inganas E."/>
            <person name="Ohlen M."/>
            <person name="Cardew S."/>
            <person name="Jensie-Markopoulos S."/>
            <person name="Salva-Serra F."/>
            <person name="Jaen-Luchoro D."/>
            <person name="Karlsson R."/>
            <person name="Svensson-Stadler L."/>
            <person name="Chun J."/>
            <person name="Moore E."/>
        </authorList>
    </citation>
    <scope>NUCLEOTIDE SEQUENCE [LARGE SCALE GENOMIC DNA]</scope>
    <source>
        <strain evidence="1 2">CCUG 65427</strain>
    </source>
</reference>